<dbReference type="PANTHER" id="PTHR33021">
    <property type="entry name" value="BLUE COPPER PROTEIN"/>
    <property type="match status" value="1"/>
</dbReference>
<dbReference type="SUPFAM" id="SSF49503">
    <property type="entry name" value="Cupredoxins"/>
    <property type="match status" value="1"/>
</dbReference>
<keyword evidence="6" id="KW-0732">Signal</keyword>
<dbReference type="AlphaFoldDB" id="A0AAN8ZJV5"/>
<evidence type="ECO:0000313" key="8">
    <source>
        <dbReference type="EMBL" id="KAK6940546.1"/>
    </source>
</evidence>
<evidence type="ECO:0000256" key="3">
    <source>
        <dbReference type="ARBA" id="ARBA00023157"/>
    </source>
</evidence>
<gene>
    <name evidence="8" type="ORF">RJ641_030077</name>
</gene>
<organism evidence="8 9">
    <name type="scientific">Dillenia turbinata</name>
    <dbReference type="NCBI Taxonomy" id="194707"/>
    <lineage>
        <taxon>Eukaryota</taxon>
        <taxon>Viridiplantae</taxon>
        <taxon>Streptophyta</taxon>
        <taxon>Embryophyta</taxon>
        <taxon>Tracheophyta</taxon>
        <taxon>Spermatophyta</taxon>
        <taxon>Magnoliopsida</taxon>
        <taxon>eudicotyledons</taxon>
        <taxon>Gunneridae</taxon>
        <taxon>Pentapetalae</taxon>
        <taxon>Dilleniales</taxon>
        <taxon>Dilleniaceae</taxon>
        <taxon>Dillenia</taxon>
    </lineage>
</organism>
<dbReference type="FunFam" id="2.60.40.420:FF:000013">
    <property type="entry name" value="basic blue protein-like"/>
    <property type="match status" value="1"/>
</dbReference>
<protein>
    <recommendedName>
        <fullName evidence="4">Basic blue protein</fullName>
    </recommendedName>
    <alternativeName>
        <fullName evidence="5">Plantacyanin</fullName>
    </alternativeName>
</protein>
<evidence type="ECO:0000256" key="5">
    <source>
        <dbReference type="ARBA" id="ARBA00082491"/>
    </source>
</evidence>
<sequence length="128" mass="13683">MSSQGRCSARKALLIAITLLVSLALHFEAIQAADYIVGESSGWTFDVENWSKGKKFKSGDNLIFNYDTSLHNVVVVDAKGYGSCTASSTAKTYSSGSDKVKLSKGMNYFICSLPGHCDMGVKVAVKAS</sequence>
<keyword evidence="3" id="KW-1015">Disulfide bond</keyword>
<dbReference type="PROSITE" id="PS51485">
    <property type="entry name" value="PHYTOCYANIN"/>
    <property type="match status" value="1"/>
</dbReference>
<dbReference type="GO" id="GO:0046872">
    <property type="term" value="F:metal ion binding"/>
    <property type="evidence" value="ECO:0007669"/>
    <property type="project" value="UniProtKB-KW"/>
</dbReference>
<reference evidence="8 9" key="1">
    <citation type="submission" date="2023-12" db="EMBL/GenBank/DDBJ databases">
        <title>A high-quality genome assembly for Dillenia turbinata (Dilleniales).</title>
        <authorList>
            <person name="Chanderbali A."/>
        </authorList>
    </citation>
    <scope>NUCLEOTIDE SEQUENCE [LARGE SCALE GENOMIC DNA]</scope>
    <source>
        <strain evidence="8">LSX21</strain>
        <tissue evidence="8">Leaf</tissue>
    </source>
</reference>
<keyword evidence="2" id="KW-0186">Copper</keyword>
<dbReference type="PROSITE" id="PS00196">
    <property type="entry name" value="COPPER_BLUE"/>
    <property type="match status" value="1"/>
</dbReference>
<dbReference type="Pfam" id="PF02298">
    <property type="entry name" value="Cu_bind_like"/>
    <property type="match status" value="1"/>
</dbReference>
<dbReference type="EMBL" id="JBAMMX010000005">
    <property type="protein sequence ID" value="KAK6940546.1"/>
    <property type="molecule type" value="Genomic_DNA"/>
</dbReference>
<evidence type="ECO:0000256" key="4">
    <source>
        <dbReference type="ARBA" id="ARBA00071970"/>
    </source>
</evidence>
<evidence type="ECO:0000259" key="7">
    <source>
        <dbReference type="PROSITE" id="PS51485"/>
    </source>
</evidence>
<dbReference type="GO" id="GO:0009055">
    <property type="term" value="F:electron transfer activity"/>
    <property type="evidence" value="ECO:0007669"/>
    <property type="project" value="InterPro"/>
</dbReference>
<dbReference type="InterPro" id="IPR041844">
    <property type="entry name" value="Plantacyanin"/>
</dbReference>
<dbReference type="InterPro" id="IPR028871">
    <property type="entry name" value="BlueCu_1_BS"/>
</dbReference>
<dbReference type="Proteomes" id="UP001370490">
    <property type="component" value="Unassembled WGS sequence"/>
</dbReference>
<evidence type="ECO:0000256" key="1">
    <source>
        <dbReference type="ARBA" id="ARBA00022723"/>
    </source>
</evidence>
<feature type="chain" id="PRO_5042878390" description="Basic blue protein" evidence="6">
    <location>
        <begin position="33"/>
        <end position="128"/>
    </location>
</feature>
<evidence type="ECO:0000256" key="6">
    <source>
        <dbReference type="SAM" id="SignalP"/>
    </source>
</evidence>
<dbReference type="InterPro" id="IPR039391">
    <property type="entry name" value="Phytocyanin-like"/>
</dbReference>
<keyword evidence="1" id="KW-0479">Metal-binding</keyword>
<evidence type="ECO:0000313" key="9">
    <source>
        <dbReference type="Proteomes" id="UP001370490"/>
    </source>
</evidence>
<dbReference type="CDD" id="cd11013">
    <property type="entry name" value="Plantacyanin"/>
    <property type="match status" value="1"/>
</dbReference>
<feature type="signal peptide" evidence="6">
    <location>
        <begin position="1"/>
        <end position="32"/>
    </location>
</feature>
<comment type="caution">
    <text evidence="8">The sequence shown here is derived from an EMBL/GenBank/DDBJ whole genome shotgun (WGS) entry which is preliminary data.</text>
</comment>
<accession>A0AAN8ZJV5</accession>
<dbReference type="GO" id="GO:0005886">
    <property type="term" value="C:plasma membrane"/>
    <property type="evidence" value="ECO:0007669"/>
    <property type="project" value="TreeGrafter"/>
</dbReference>
<keyword evidence="9" id="KW-1185">Reference proteome</keyword>
<feature type="domain" description="Phytocyanin" evidence="7">
    <location>
        <begin position="33"/>
        <end position="128"/>
    </location>
</feature>
<evidence type="ECO:0000256" key="2">
    <source>
        <dbReference type="ARBA" id="ARBA00023008"/>
    </source>
</evidence>
<proteinExistence type="predicted"/>
<dbReference type="InterPro" id="IPR008972">
    <property type="entry name" value="Cupredoxin"/>
</dbReference>
<dbReference type="InterPro" id="IPR003245">
    <property type="entry name" value="Phytocyanin_dom"/>
</dbReference>
<name>A0AAN8ZJV5_9MAGN</name>
<dbReference type="PANTHER" id="PTHR33021:SF469">
    <property type="entry name" value="PHYTOCYANIN DOMAIN-CONTAINING PROTEIN"/>
    <property type="match status" value="1"/>
</dbReference>
<dbReference type="Gene3D" id="2.60.40.420">
    <property type="entry name" value="Cupredoxins - blue copper proteins"/>
    <property type="match status" value="1"/>
</dbReference>